<evidence type="ECO:0000259" key="1">
    <source>
        <dbReference type="PROSITE" id="PS51819"/>
    </source>
</evidence>
<keyword evidence="3" id="KW-1185">Reference proteome</keyword>
<dbReference type="CDD" id="cd07247">
    <property type="entry name" value="SgaA_N_like"/>
    <property type="match status" value="1"/>
</dbReference>
<dbReference type="STRING" id="64969.SAMN02745127_03056"/>
<comment type="caution">
    <text evidence="2">The sequence shown here is derived from an EMBL/GenBank/DDBJ whole genome shotgun (WGS) entry which is preliminary data.</text>
</comment>
<name>A0A1T4SHK5_9GAMM</name>
<dbReference type="InterPro" id="IPR029068">
    <property type="entry name" value="Glyas_Bleomycin-R_OHBP_Dase"/>
</dbReference>
<dbReference type="AlphaFoldDB" id="A0A1T4SHK5"/>
<accession>A0A1T4SHK5</accession>
<gene>
    <name evidence="2" type="ORF">BTE48_15220</name>
</gene>
<dbReference type="PROSITE" id="PS51819">
    <property type="entry name" value="VOC"/>
    <property type="match status" value="1"/>
</dbReference>
<dbReference type="Proteomes" id="UP000191418">
    <property type="component" value="Unassembled WGS sequence"/>
</dbReference>
<dbReference type="InterPro" id="IPR004360">
    <property type="entry name" value="Glyas_Fos-R_dOase_dom"/>
</dbReference>
<sequence length="119" mass="13287">MPRHEALNYVEFPARDLTATKAFFSQVFGWTFIDYGADYTSFSNQGLDGGFYQSKQCSLPSNGAALLVFYSRNLEESLQKVVSAGGKIVKPIFSFPGGRRFHFVEPSGNEFAVWSNLEP</sequence>
<protein>
    <submittedName>
        <fullName evidence="2">Glyoxalase</fullName>
    </submittedName>
</protein>
<proteinExistence type="predicted"/>
<dbReference type="Gene3D" id="3.10.180.10">
    <property type="entry name" value="2,3-Dihydroxybiphenyl 1,2-Dioxygenase, domain 1"/>
    <property type="match status" value="1"/>
</dbReference>
<dbReference type="RefSeq" id="WP_078746565.1">
    <property type="nucleotide sequence ID" value="NZ_FUXG01000032.1"/>
</dbReference>
<dbReference type="PANTHER" id="PTHR33993">
    <property type="entry name" value="GLYOXALASE-RELATED"/>
    <property type="match status" value="1"/>
</dbReference>
<evidence type="ECO:0000313" key="2">
    <source>
        <dbReference type="EMBL" id="OPX54247.1"/>
    </source>
</evidence>
<dbReference type="InterPro" id="IPR052164">
    <property type="entry name" value="Anthracycline_SecMetBiosynth"/>
</dbReference>
<reference evidence="2 3" key="1">
    <citation type="submission" date="2017-01" db="EMBL/GenBank/DDBJ databases">
        <title>Genome Sequencing of a Marine Spirillum, Oceanospirillum multiglobuliferum ATCC 33336, from Japan.</title>
        <authorList>
            <person name="Carney J.G."/>
            <person name="Trachtenberg A.M."/>
            <person name="Rheaume B.A."/>
            <person name="Linnane J.D."/>
            <person name="Pitts N.L."/>
            <person name="Mykles D.L."/>
            <person name="Maclea K.S."/>
        </authorList>
    </citation>
    <scope>NUCLEOTIDE SEQUENCE [LARGE SCALE GENOMIC DNA]</scope>
    <source>
        <strain evidence="2 3">ATCC 33336</strain>
    </source>
</reference>
<feature type="domain" description="VOC" evidence="1">
    <location>
        <begin position="6"/>
        <end position="116"/>
    </location>
</feature>
<dbReference type="SUPFAM" id="SSF54593">
    <property type="entry name" value="Glyoxalase/Bleomycin resistance protein/Dihydroxybiphenyl dioxygenase"/>
    <property type="match status" value="1"/>
</dbReference>
<dbReference type="PANTHER" id="PTHR33993:SF1">
    <property type="entry name" value="GLYOXALASE FAMILY PROTEIN"/>
    <property type="match status" value="1"/>
</dbReference>
<dbReference type="OrthoDB" id="9792323at2"/>
<dbReference type="Pfam" id="PF00903">
    <property type="entry name" value="Glyoxalase"/>
    <property type="match status" value="1"/>
</dbReference>
<dbReference type="EMBL" id="MTSM01000031">
    <property type="protein sequence ID" value="OPX54247.1"/>
    <property type="molecule type" value="Genomic_DNA"/>
</dbReference>
<organism evidence="2 3">
    <name type="scientific">Oceanospirillum multiglobuliferum</name>
    <dbReference type="NCBI Taxonomy" id="64969"/>
    <lineage>
        <taxon>Bacteria</taxon>
        <taxon>Pseudomonadati</taxon>
        <taxon>Pseudomonadota</taxon>
        <taxon>Gammaproteobacteria</taxon>
        <taxon>Oceanospirillales</taxon>
        <taxon>Oceanospirillaceae</taxon>
        <taxon>Oceanospirillum</taxon>
    </lineage>
</organism>
<dbReference type="InterPro" id="IPR037523">
    <property type="entry name" value="VOC_core"/>
</dbReference>
<evidence type="ECO:0000313" key="3">
    <source>
        <dbReference type="Proteomes" id="UP000191418"/>
    </source>
</evidence>